<evidence type="ECO:0000313" key="2">
    <source>
        <dbReference type="EMBL" id="SCF20387.1"/>
    </source>
</evidence>
<reference evidence="3" key="1">
    <citation type="submission" date="2016-06" db="EMBL/GenBank/DDBJ databases">
        <authorList>
            <person name="Varghese N."/>
            <person name="Submissions Spin"/>
        </authorList>
    </citation>
    <scope>NUCLEOTIDE SEQUENCE [LARGE SCALE GENOMIC DNA]</scope>
    <source>
        <strain evidence="3">DSM 43909</strain>
    </source>
</reference>
<dbReference type="GO" id="GO:0004497">
    <property type="term" value="F:monooxygenase activity"/>
    <property type="evidence" value="ECO:0007669"/>
    <property type="project" value="UniProtKB-KW"/>
</dbReference>
<evidence type="ECO:0000259" key="1">
    <source>
        <dbReference type="PROSITE" id="PS51725"/>
    </source>
</evidence>
<dbReference type="Gene3D" id="3.30.70.100">
    <property type="match status" value="2"/>
</dbReference>
<keyword evidence="2" id="KW-0503">Monooxygenase</keyword>
<dbReference type="InterPro" id="IPR011008">
    <property type="entry name" value="Dimeric_a/b-barrel"/>
</dbReference>
<name>A0A1C4YI64_MICVI</name>
<dbReference type="EMBL" id="LT607411">
    <property type="protein sequence ID" value="SCF20387.1"/>
    <property type="molecule type" value="Genomic_DNA"/>
</dbReference>
<dbReference type="PANTHER" id="PTHR33336:SF3">
    <property type="entry name" value="ABM DOMAIN-CONTAINING PROTEIN"/>
    <property type="match status" value="1"/>
</dbReference>
<dbReference type="InterPro" id="IPR050744">
    <property type="entry name" value="AI-2_Isomerase_LsrG"/>
</dbReference>
<feature type="domain" description="ABM" evidence="1">
    <location>
        <begin position="22"/>
        <end position="114"/>
    </location>
</feature>
<dbReference type="InterPro" id="IPR007138">
    <property type="entry name" value="ABM_dom"/>
</dbReference>
<accession>A0A1C4YI64</accession>
<feature type="domain" description="ABM" evidence="1">
    <location>
        <begin position="135"/>
        <end position="225"/>
    </location>
</feature>
<dbReference type="PANTHER" id="PTHR33336">
    <property type="entry name" value="QUINOL MONOOXYGENASE YGIN-RELATED"/>
    <property type="match status" value="1"/>
</dbReference>
<keyword evidence="2" id="KW-0560">Oxidoreductase</keyword>
<keyword evidence="3" id="KW-1185">Reference proteome</keyword>
<dbReference type="PROSITE" id="PS51725">
    <property type="entry name" value="ABM"/>
    <property type="match status" value="2"/>
</dbReference>
<evidence type="ECO:0000313" key="3">
    <source>
        <dbReference type="Proteomes" id="UP000198242"/>
    </source>
</evidence>
<dbReference type="SUPFAM" id="SSF54909">
    <property type="entry name" value="Dimeric alpha+beta barrel"/>
    <property type="match status" value="2"/>
</dbReference>
<dbReference type="Proteomes" id="UP000198242">
    <property type="component" value="Chromosome I"/>
</dbReference>
<proteinExistence type="predicted"/>
<organism evidence="2 3">
    <name type="scientific">Micromonospora viridifaciens</name>
    <dbReference type="NCBI Taxonomy" id="1881"/>
    <lineage>
        <taxon>Bacteria</taxon>
        <taxon>Bacillati</taxon>
        <taxon>Actinomycetota</taxon>
        <taxon>Actinomycetes</taxon>
        <taxon>Micromonosporales</taxon>
        <taxon>Micromonosporaceae</taxon>
        <taxon>Micromonospora</taxon>
    </lineage>
</organism>
<dbReference type="AlphaFoldDB" id="A0A1C4YI64"/>
<sequence>MVGGSERRRSEGMLPSASPRQAAVLTQLIAGPGRADAVRDALLRLTQATQEEGGNLSYDVHQLKNNPAAFYVLGNWADEQALDAHLASTHVRQCLTETVAGEIVAPYTQWRVQLLSEPDVRPDRPRPVGNSPAQVTLVPFFTIKAGEEAAVGNCHLEMVAITRAELGCLGYDLYQSVEDPSVMFLYENWTDQAALDKHMNTSSFYRIVRGEIDKRLVAPWTAHMMTMISEPRREPITA</sequence>
<dbReference type="Pfam" id="PF03992">
    <property type="entry name" value="ABM"/>
    <property type="match status" value="2"/>
</dbReference>
<gene>
    <name evidence="2" type="ORF">GA0074695_4310</name>
</gene>
<protein>
    <submittedName>
        <fullName evidence="2">Quinol monooxygenase YgiN</fullName>
    </submittedName>
</protein>